<gene>
    <name evidence="1" type="ORF">KFK09_003632</name>
</gene>
<accession>A0A8T3BY69</accession>
<evidence type="ECO:0000313" key="1">
    <source>
        <dbReference type="EMBL" id="KAI0524266.1"/>
    </source>
</evidence>
<name>A0A8T3BY69_DENNO</name>
<evidence type="ECO:0000313" key="2">
    <source>
        <dbReference type="Proteomes" id="UP000829196"/>
    </source>
</evidence>
<protein>
    <submittedName>
        <fullName evidence="1">Uncharacterized protein</fullName>
    </submittedName>
</protein>
<dbReference type="Proteomes" id="UP000829196">
    <property type="component" value="Unassembled WGS sequence"/>
</dbReference>
<keyword evidence="2" id="KW-1185">Reference proteome</keyword>
<dbReference type="AlphaFoldDB" id="A0A8T3BY69"/>
<proteinExistence type="predicted"/>
<sequence length="75" mass="8395">MILSGELAEATVAVAVCDGGRSRRAVRWAARNLIPHAYRVLLLHVIPTVSFIPSPCKLSFLLYRFLFVHLFDLEG</sequence>
<dbReference type="OrthoDB" id="1745891at2759"/>
<reference evidence="1" key="1">
    <citation type="journal article" date="2022" name="Front. Genet.">
        <title>Chromosome-Scale Assembly of the Dendrobium nobile Genome Provides Insights Into the Molecular Mechanism of the Biosynthesis of the Medicinal Active Ingredient of Dendrobium.</title>
        <authorList>
            <person name="Xu Q."/>
            <person name="Niu S.-C."/>
            <person name="Li K.-L."/>
            <person name="Zheng P.-J."/>
            <person name="Zhang X.-J."/>
            <person name="Jia Y."/>
            <person name="Liu Y."/>
            <person name="Niu Y.-X."/>
            <person name="Yu L.-H."/>
            <person name="Chen D.-F."/>
            <person name="Zhang G.-Q."/>
        </authorList>
    </citation>
    <scope>NUCLEOTIDE SEQUENCE</scope>
    <source>
        <tissue evidence="1">Leaf</tissue>
    </source>
</reference>
<dbReference type="EMBL" id="JAGYWB010000004">
    <property type="protein sequence ID" value="KAI0524266.1"/>
    <property type="molecule type" value="Genomic_DNA"/>
</dbReference>
<organism evidence="1 2">
    <name type="scientific">Dendrobium nobile</name>
    <name type="common">Orchid</name>
    <dbReference type="NCBI Taxonomy" id="94219"/>
    <lineage>
        <taxon>Eukaryota</taxon>
        <taxon>Viridiplantae</taxon>
        <taxon>Streptophyta</taxon>
        <taxon>Embryophyta</taxon>
        <taxon>Tracheophyta</taxon>
        <taxon>Spermatophyta</taxon>
        <taxon>Magnoliopsida</taxon>
        <taxon>Liliopsida</taxon>
        <taxon>Asparagales</taxon>
        <taxon>Orchidaceae</taxon>
        <taxon>Epidendroideae</taxon>
        <taxon>Malaxideae</taxon>
        <taxon>Dendrobiinae</taxon>
        <taxon>Dendrobium</taxon>
    </lineage>
</organism>
<comment type="caution">
    <text evidence="1">The sequence shown here is derived from an EMBL/GenBank/DDBJ whole genome shotgun (WGS) entry which is preliminary data.</text>
</comment>